<protein>
    <submittedName>
        <fullName evidence="11">Aste57867_4333 protein</fullName>
    </submittedName>
</protein>
<dbReference type="InterPro" id="IPR034148">
    <property type="entry name" value="NCBP2_RRM"/>
</dbReference>
<evidence type="ECO:0000313" key="11">
    <source>
        <dbReference type="EMBL" id="VFT81447.1"/>
    </source>
</evidence>
<dbReference type="GO" id="GO:0000339">
    <property type="term" value="F:RNA cap binding"/>
    <property type="evidence" value="ECO:0007669"/>
    <property type="project" value="InterPro"/>
</dbReference>
<evidence type="ECO:0000256" key="2">
    <source>
        <dbReference type="ARBA" id="ARBA00010725"/>
    </source>
</evidence>
<feature type="domain" description="RRM" evidence="9">
    <location>
        <begin position="140"/>
        <end position="218"/>
    </location>
</feature>
<dbReference type="EMBL" id="CAADRA010001053">
    <property type="protein sequence ID" value="VFT81447.1"/>
    <property type="molecule type" value="Genomic_DNA"/>
</dbReference>
<dbReference type="InterPro" id="IPR012677">
    <property type="entry name" value="Nucleotide-bd_a/b_plait_sf"/>
</dbReference>
<evidence type="ECO:0000256" key="6">
    <source>
        <dbReference type="ARBA" id="ARBA00023242"/>
    </source>
</evidence>
<dbReference type="InterPro" id="IPR027157">
    <property type="entry name" value="NCBP2"/>
</dbReference>
<feature type="compositionally biased region" description="Basic residues" evidence="8">
    <location>
        <begin position="263"/>
        <end position="274"/>
    </location>
</feature>
<evidence type="ECO:0000256" key="3">
    <source>
        <dbReference type="ARBA" id="ARBA00022664"/>
    </source>
</evidence>
<feature type="region of interest" description="Disordered" evidence="8">
    <location>
        <begin position="224"/>
        <end position="336"/>
    </location>
</feature>
<dbReference type="SUPFAM" id="SSF54928">
    <property type="entry name" value="RNA-binding domain, RBD"/>
    <property type="match status" value="1"/>
</dbReference>
<reference evidence="11 12" key="1">
    <citation type="submission" date="2019-03" db="EMBL/GenBank/DDBJ databases">
        <authorList>
            <person name="Gaulin E."/>
            <person name="Dumas B."/>
        </authorList>
    </citation>
    <scope>NUCLEOTIDE SEQUENCE [LARGE SCALE GENOMIC DNA]</scope>
    <source>
        <strain evidence="11">CBS 568.67</strain>
    </source>
</reference>
<evidence type="ECO:0000259" key="9">
    <source>
        <dbReference type="PROSITE" id="PS50102"/>
    </source>
</evidence>
<dbReference type="CDD" id="cd12240">
    <property type="entry name" value="RRM_NCBP2"/>
    <property type="match status" value="1"/>
</dbReference>
<dbReference type="PANTHER" id="PTHR18847:SF0">
    <property type="entry name" value="NUCLEAR CAP-BINDING PROTEIN SUBUNIT 2"/>
    <property type="match status" value="1"/>
</dbReference>
<comment type="similarity">
    <text evidence="2">Belongs to the RRM NCBP2 family.</text>
</comment>
<evidence type="ECO:0000256" key="7">
    <source>
        <dbReference type="PROSITE-ProRule" id="PRU00176"/>
    </source>
</evidence>
<dbReference type="AlphaFoldDB" id="A0A485KGN8"/>
<dbReference type="Gene3D" id="3.30.70.330">
    <property type="match status" value="1"/>
</dbReference>
<name>A0A485KGN8_9STRA</name>
<dbReference type="SMART" id="SM00360">
    <property type="entry name" value="RRM"/>
    <property type="match status" value="1"/>
</dbReference>
<evidence type="ECO:0000256" key="1">
    <source>
        <dbReference type="ARBA" id="ARBA00004123"/>
    </source>
</evidence>
<feature type="compositionally biased region" description="Acidic residues" evidence="8">
    <location>
        <begin position="322"/>
        <end position="336"/>
    </location>
</feature>
<gene>
    <name evidence="11" type="primary">Aste57867_4333</name>
    <name evidence="10" type="ORF">As57867_004322</name>
    <name evidence="11" type="ORF">ASTE57867_4333</name>
</gene>
<keyword evidence="3" id="KW-0507">mRNA processing</keyword>
<dbReference type="PANTHER" id="PTHR18847">
    <property type="entry name" value="20 KD NUCLEAR CAP BINDING PROTEIN"/>
    <property type="match status" value="1"/>
</dbReference>
<sequence>MQSDPERSLVTHTCRIPAQLPSIIGTPDEGRLGAHDAMWHAMFVEVIVCQMPNANVDLEIHLHAKRAAHGGGVEKPEYSLQQLLYYKVQIQTRWCVAKGEQKMELYASLADTGGPKKKEYWDRRTFSSLEEQQEAMRNSSTLYVGNLSFFTSETQIYELFSVVGPVKAVIMGLNQLTKTPCGFCFVEYFAKEHAQACSNFISGTKLDQRVIRCDLDGGFVEGRQYGRGTSGGQVRDDRRSKEDYDPGRGGYGKKEDDFGLHASHFRRPGVRKRSRTDSMTNDEDRYHRQPQYARKTSNDVVDTREEDKKEDNPRFQERDSDGEQDAEDDSEIAPDN</sequence>
<comment type="subcellular location">
    <subcellularLocation>
        <location evidence="1">Nucleus</location>
    </subcellularLocation>
</comment>
<dbReference type="EMBL" id="VJMH01001053">
    <property type="protein sequence ID" value="KAF0713432.1"/>
    <property type="molecule type" value="Genomic_DNA"/>
</dbReference>
<dbReference type="Proteomes" id="UP000332933">
    <property type="component" value="Unassembled WGS sequence"/>
</dbReference>
<feature type="compositionally biased region" description="Basic and acidic residues" evidence="8">
    <location>
        <begin position="301"/>
        <end position="321"/>
    </location>
</feature>
<proteinExistence type="inferred from homology"/>
<feature type="compositionally biased region" description="Basic and acidic residues" evidence="8">
    <location>
        <begin position="234"/>
        <end position="259"/>
    </location>
</feature>
<keyword evidence="12" id="KW-1185">Reference proteome</keyword>
<dbReference type="GO" id="GO:0005634">
    <property type="term" value="C:nucleus"/>
    <property type="evidence" value="ECO:0007669"/>
    <property type="project" value="UniProtKB-SubCell"/>
</dbReference>
<dbReference type="OrthoDB" id="201398at2759"/>
<dbReference type="Pfam" id="PF00076">
    <property type="entry name" value="RRM_1"/>
    <property type="match status" value="1"/>
</dbReference>
<dbReference type="GO" id="GO:0045292">
    <property type="term" value="P:mRNA cis splicing, via spliceosome"/>
    <property type="evidence" value="ECO:0007669"/>
    <property type="project" value="InterPro"/>
</dbReference>
<dbReference type="PROSITE" id="PS50102">
    <property type="entry name" value="RRM"/>
    <property type="match status" value="1"/>
</dbReference>
<evidence type="ECO:0000256" key="4">
    <source>
        <dbReference type="ARBA" id="ARBA00022884"/>
    </source>
</evidence>
<accession>A0A485KGN8</accession>
<dbReference type="InterPro" id="IPR035979">
    <property type="entry name" value="RBD_domain_sf"/>
</dbReference>
<keyword evidence="5" id="KW-0508">mRNA splicing</keyword>
<dbReference type="InterPro" id="IPR000504">
    <property type="entry name" value="RRM_dom"/>
</dbReference>
<evidence type="ECO:0000313" key="10">
    <source>
        <dbReference type="EMBL" id="KAF0713432.1"/>
    </source>
</evidence>
<keyword evidence="6" id="KW-0539">Nucleus</keyword>
<reference evidence="10" key="2">
    <citation type="submission" date="2019-06" db="EMBL/GenBank/DDBJ databases">
        <title>Genomics analysis of Aphanomyces spp. identifies a new class of oomycete effector associated with host adaptation.</title>
        <authorList>
            <person name="Gaulin E."/>
        </authorList>
    </citation>
    <scope>NUCLEOTIDE SEQUENCE</scope>
    <source>
        <strain evidence="10">CBS 578.67</strain>
    </source>
</reference>
<dbReference type="GO" id="GO:0005846">
    <property type="term" value="C:nuclear cap binding complex"/>
    <property type="evidence" value="ECO:0007669"/>
    <property type="project" value="InterPro"/>
</dbReference>
<evidence type="ECO:0000313" key="12">
    <source>
        <dbReference type="Proteomes" id="UP000332933"/>
    </source>
</evidence>
<keyword evidence="4 7" id="KW-0694">RNA-binding</keyword>
<organism evidence="11 12">
    <name type="scientific">Aphanomyces stellatus</name>
    <dbReference type="NCBI Taxonomy" id="120398"/>
    <lineage>
        <taxon>Eukaryota</taxon>
        <taxon>Sar</taxon>
        <taxon>Stramenopiles</taxon>
        <taxon>Oomycota</taxon>
        <taxon>Saprolegniomycetes</taxon>
        <taxon>Saprolegniales</taxon>
        <taxon>Verrucalvaceae</taxon>
        <taxon>Aphanomyces</taxon>
    </lineage>
</organism>
<evidence type="ECO:0000256" key="5">
    <source>
        <dbReference type="ARBA" id="ARBA00023187"/>
    </source>
</evidence>
<evidence type="ECO:0000256" key="8">
    <source>
        <dbReference type="SAM" id="MobiDB-lite"/>
    </source>
</evidence>